<dbReference type="OrthoDB" id="9805754at2"/>
<evidence type="ECO:0000259" key="13">
    <source>
        <dbReference type="Pfam" id="PF14748"/>
    </source>
</evidence>
<dbReference type="PANTHER" id="PTHR11645:SF0">
    <property type="entry name" value="PYRROLINE-5-CARBOXYLATE REDUCTASE 3"/>
    <property type="match status" value="1"/>
</dbReference>
<sequence length="264" mass="28338">MKIGFIGCGNMAQAMIKGIVEAKWIQNEDILVSNRTSKKLEKIKDLYGVSTTTDNCVVAKNSDILVLSVKPKIYSLIIEEIRDVVKADTLIVSIAPGITLHQLETQFIQTHKIVRCMPNTPAMVNEGCTAYVMNANCDNTNQQIIEKLLSCFGIAASVDESLMDAVTGLSGSSPAFVYMFIEALADGAVHEGMPREMAYQFAAQTVLGSAKLVLASGNHPGICKDQVCSPAGTTIEGVRTLEADGFRSSVMEAVIAASRKSKGE</sequence>
<dbReference type="InterPro" id="IPR036291">
    <property type="entry name" value="NAD(P)-bd_dom_sf"/>
</dbReference>
<accession>A0A3N0I4K4</accession>
<keyword evidence="7 9" id="KW-0560">Oxidoreductase</keyword>
<evidence type="ECO:0000259" key="12">
    <source>
        <dbReference type="Pfam" id="PF03807"/>
    </source>
</evidence>
<comment type="caution">
    <text evidence="14">The sequence shown here is derived from an EMBL/GenBank/DDBJ whole genome shotgun (WGS) entry which is preliminary data.</text>
</comment>
<evidence type="ECO:0000256" key="7">
    <source>
        <dbReference type="ARBA" id="ARBA00023002"/>
    </source>
</evidence>
<keyword evidence="3 9" id="KW-0963">Cytoplasm</keyword>
<feature type="domain" description="Pyrroline-5-carboxylate reductase dimerisation" evidence="13">
    <location>
        <begin position="160"/>
        <end position="262"/>
    </location>
</feature>
<keyword evidence="6 9" id="KW-0521">NADP</keyword>
<comment type="similarity">
    <text evidence="2 9">Belongs to the pyrroline-5-carboxylate reductase family.</text>
</comment>
<dbReference type="UniPathway" id="UPA00098">
    <property type="reaction ID" value="UER00361"/>
</dbReference>
<dbReference type="SUPFAM" id="SSF51735">
    <property type="entry name" value="NAD(P)-binding Rossmann-fold domains"/>
    <property type="match status" value="1"/>
</dbReference>
<evidence type="ECO:0000256" key="6">
    <source>
        <dbReference type="ARBA" id="ARBA00022857"/>
    </source>
</evidence>
<evidence type="ECO:0000256" key="3">
    <source>
        <dbReference type="ARBA" id="ARBA00022490"/>
    </source>
</evidence>
<dbReference type="EC" id="1.5.1.2" evidence="9 10"/>
<proteinExistence type="inferred from homology"/>
<dbReference type="PANTHER" id="PTHR11645">
    <property type="entry name" value="PYRROLINE-5-CARBOXYLATE REDUCTASE"/>
    <property type="match status" value="1"/>
</dbReference>
<dbReference type="InterPro" id="IPR028939">
    <property type="entry name" value="P5C_Rdtase_cat_N"/>
</dbReference>
<evidence type="ECO:0000313" key="15">
    <source>
        <dbReference type="Proteomes" id="UP000276568"/>
    </source>
</evidence>
<dbReference type="Gene3D" id="3.40.50.720">
    <property type="entry name" value="NAD(P)-binding Rossmann-like Domain"/>
    <property type="match status" value="1"/>
</dbReference>
<dbReference type="FunFam" id="1.10.3730.10:FF:000001">
    <property type="entry name" value="Pyrroline-5-carboxylate reductase"/>
    <property type="match status" value="1"/>
</dbReference>
<dbReference type="Gene3D" id="1.10.3730.10">
    <property type="entry name" value="ProC C-terminal domain-like"/>
    <property type="match status" value="1"/>
</dbReference>
<dbReference type="PIRSF" id="PIRSF000193">
    <property type="entry name" value="Pyrrol-5-carb_rd"/>
    <property type="match status" value="1"/>
</dbReference>
<dbReference type="Pfam" id="PF14748">
    <property type="entry name" value="P5CR_dimer"/>
    <property type="match status" value="1"/>
</dbReference>
<comment type="subcellular location">
    <subcellularLocation>
        <location evidence="1 9">Cytoplasm</location>
    </subcellularLocation>
</comment>
<keyword evidence="5 9" id="KW-0641">Proline biosynthesis</keyword>
<dbReference type="RefSeq" id="WP_128519996.1">
    <property type="nucleotide sequence ID" value="NZ_JALFCT010000043.1"/>
</dbReference>
<feature type="domain" description="Pyrroline-5-carboxylate reductase catalytic N-terminal" evidence="12">
    <location>
        <begin position="2"/>
        <end position="96"/>
    </location>
</feature>
<reference evidence="14 15" key="1">
    <citation type="submission" date="2018-11" db="EMBL/GenBank/DDBJ databases">
        <title>Clostridium sp. nov., a member of the family Erysipelotrichaceae isolated from pig faeces.</title>
        <authorList>
            <person name="Chang Y.-H."/>
        </authorList>
    </citation>
    <scope>NUCLEOTIDE SEQUENCE [LARGE SCALE GENOMIC DNA]</scope>
    <source>
        <strain evidence="14 15">YH-panp20</strain>
    </source>
</reference>
<dbReference type="GO" id="GO:0055129">
    <property type="term" value="P:L-proline biosynthetic process"/>
    <property type="evidence" value="ECO:0007669"/>
    <property type="project" value="UniProtKB-UniRule"/>
</dbReference>
<dbReference type="FunFam" id="3.40.50.720:FF:000190">
    <property type="entry name" value="Pyrroline-5-carboxylate reductase"/>
    <property type="match status" value="1"/>
</dbReference>
<dbReference type="InterPro" id="IPR000304">
    <property type="entry name" value="Pyrroline-COOH_reductase"/>
</dbReference>
<evidence type="ECO:0000256" key="10">
    <source>
        <dbReference type="NCBIfam" id="TIGR00112"/>
    </source>
</evidence>
<dbReference type="HAMAP" id="MF_01925">
    <property type="entry name" value="P5C_reductase"/>
    <property type="match status" value="1"/>
</dbReference>
<feature type="binding site" evidence="11">
    <location>
        <begin position="6"/>
        <end position="11"/>
    </location>
    <ligand>
        <name>NADP(+)</name>
        <dbReference type="ChEBI" id="CHEBI:58349"/>
    </ligand>
</feature>
<comment type="catalytic activity">
    <reaction evidence="9">
        <text>L-proline + NADP(+) = (S)-1-pyrroline-5-carboxylate + NADPH + 2 H(+)</text>
        <dbReference type="Rhea" id="RHEA:14109"/>
        <dbReference type="ChEBI" id="CHEBI:15378"/>
        <dbReference type="ChEBI" id="CHEBI:17388"/>
        <dbReference type="ChEBI" id="CHEBI:57783"/>
        <dbReference type="ChEBI" id="CHEBI:58349"/>
        <dbReference type="ChEBI" id="CHEBI:60039"/>
        <dbReference type="EC" id="1.5.1.2"/>
    </reaction>
</comment>
<dbReference type="SUPFAM" id="SSF48179">
    <property type="entry name" value="6-phosphogluconate dehydrogenase C-terminal domain-like"/>
    <property type="match status" value="1"/>
</dbReference>
<evidence type="ECO:0000256" key="4">
    <source>
        <dbReference type="ARBA" id="ARBA00022605"/>
    </source>
</evidence>
<dbReference type="AlphaFoldDB" id="A0A3N0I4K4"/>
<dbReference type="NCBIfam" id="TIGR00112">
    <property type="entry name" value="proC"/>
    <property type="match status" value="1"/>
</dbReference>
<evidence type="ECO:0000256" key="1">
    <source>
        <dbReference type="ARBA" id="ARBA00004496"/>
    </source>
</evidence>
<evidence type="ECO:0000256" key="2">
    <source>
        <dbReference type="ARBA" id="ARBA00005525"/>
    </source>
</evidence>
<dbReference type="Pfam" id="PF03807">
    <property type="entry name" value="F420_oxidored"/>
    <property type="match status" value="1"/>
</dbReference>
<comment type="catalytic activity">
    <reaction evidence="9">
        <text>L-proline + NAD(+) = (S)-1-pyrroline-5-carboxylate + NADH + 2 H(+)</text>
        <dbReference type="Rhea" id="RHEA:14105"/>
        <dbReference type="ChEBI" id="CHEBI:15378"/>
        <dbReference type="ChEBI" id="CHEBI:17388"/>
        <dbReference type="ChEBI" id="CHEBI:57540"/>
        <dbReference type="ChEBI" id="CHEBI:57945"/>
        <dbReference type="ChEBI" id="CHEBI:60039"/>
        <dbReference type="EC" id="1.5.1.2"/>
    </reaction>
</comment>
<evidence type="ECO:0000256" key="9">
    <source>
        <dbReference type="HAMAP-Rule" id="MF_01925"/>
    </source>
</evidence>
<dbReference type="InterPro" id="IPR029036">
    <property type="entry name" value="P5CR_dimer"/>
</dbReference>
<comment type="function">
    <text evidence="8 9">Catalyzes the reduction of 1-pyrroline-5-carboxylate (PCA) to L-proline.</text>
</comment>
<evidence type="ECO:0000313" key="14">
    <source>
        <dbReference type="EMBL" id="RNM31837.1"/>
    </source>
</evidence>
<dbReference type="Proteomes" id="UP000276568">
    <property type="component" value="Unassembled WGS sequence"/>
</dbReference>
<dbReference type="GO" id="GO:0005737">
    <property type="term" value="C:cytoplasm"/>
    <property type="evidence" value="ECO:0007669"/>
    <property type="project" value="UniProtKB-SubCell"/>
</dbReference>
<protein>
    <recommendedName>
        <fullName evidence="9 10">Pyrroline-5-carboxylate reductase</fullName>
        <shortName evidence="9">P5C reductase</shortName>
        <shortName evidence="9">P5CR</shortName>
        <ecNumber evidence="9 10">1.5.1.2</ecNumber>
    </recommendedName>
    <alternativeName>
        <fullName evidence="9">PCA reductase</fullName>
    </alternativeName>
</protein>
<evidence type="ECO:0000256" key="5">
    <source>
        <dbReference type="ARBA" id="ARBA00022650"/>
    </source>
</evidence>
<feature type="binding site" evidence="11">
    <location>
        <position position="55"/>
    </location>
    <ligand>
        <name>NADPH</name>
        <dbReference type="ChEBI" id="CHEBI:57783"/>
    </ligand>
</feature>
<dbReference type="GO" id="GO:0004735">
    <property type="term" value="F:pyrroline-5-carboxylate reductase activity"/>
    <property type="evidence" value="ECO:0007669"/>
    <property type="project" value="UniProtKB-UniRule"/>
</dbReference>
<dbReference type="EMBL" id="RJQC01000001">
    <property type="protein sequence ID" value="RNM31837.1"/>
    <property type="molecule type" value="Genomic_DNA"/>
</dbReference>
<evidence type="ECO:0000256" key="8">
    <source>
        <dbReference type="ARBA" id="ARBA00058118"/>
    </source>
</evidence>
<keyword evidence="4 9" id="KW-0028">Amino-acid biosynthesis</keyword>
<comment type="pathway">
    <text evidence="9">Amino-acid biosynthesis; L-proline biosynthesis; L-proline from L-glutamate 5-semialdehyde: step 1/1.</text>
</comment>
<gene>
    <name evidence="9 14" type="primary">proC</name>
    <name evidence="14" type="ORF">EDX97_04625</name>
</gene>
<evidence type="ECO:0000256" key="11">
    <source>
        <dbReference type="PIRSR" id="PIRSR000193-1"/>
    </source>
</evidence>
<dbReference type="InterPro" id="IPR008927">
    <property type="entry name" value="6-PGluconate_DH-like_C_sf"/>
</dbReference>
<keyword evidence="15" id="KW-1185">Reference proteome</keyword>
<name>A0A3N0I4K4_9FIRM</name>
<organism evidence="14 15">
    <name type="scientific">Absicoccus porci</name>
    <dbReference type="NCBI Taxonomy" id="2486576"/>
    <lineage>
        <taxon>Bacteria</taxon>
        <taxon>Bacillati</taxon>
        <taxon>Bacillota</taxon>
        <taxon>Erysipelotrichia</taxon>
        <taxon>Erysipelotrichales</taxon>
        <taxon>Erysipelotrichaceae</taxon>
        <taxon>Absicoccus</taxon>
    </lineage>
</organism>